<accession>A0A1G7ZSX4</accession>
<evidence type="ECO:0000256" key="2">
    <source>
        <dbReference type="SAM" id="SignalP"/>
    </source>
</evidence>
<evidence type="ECO:0000313" key="4">
    <source>
        <dbReference type="Proteomes" id="UP000198822"/>
    </source>
</evidence>
<dbReference type="PROSITE" id="PS51257">
    <property type="entry name" value="PROKAR_LIPOPROTEIN"/>
    <property type="match status" value="1"/>
</dbReference>
<dbReference type="STRING" id="399736.SAMN04489720_0094"/>
<proteinExistence type="predicted"/>
<gene>
    <name evidence="3" type="ORF">SAMN04489720_0094</name>
</gene>
<evidence type="ECO:0000256" key="1">
    <source>
        <dbReference type="SAM" id="MobiDB-lite"/>
    </source>
</evidence>
<evidence type="ECO:0000313" key="3">
    <source>
        <dbReference type="EMBL" id="SDH11737.1"/>
    </source>
</evidence>
<dbReference type="OrthoDB" id="9944494at2"/>
<dbReference type="RefSeq" id="WP_092501497.1">
    <property type="nucleotide sequence ID" value="NZ_LT629695.1"/>
</dbReference>
<name>A0A1G7ZSX4_9MICO</name>
<organism evidence="3 4">
    <name type="scientific">Agrococcus jejuensis</name>
    <dbReference type="NCBI Taxonomy" id="399736"/>
    <lineage>
        <taxon>Bacteria</taxon>
        <taxon>Bacillati</taxon>
        <taxon>Actinomycetota</taxon>
        <taxon>Actinomycetes</taxon>
        <taxon>Micrococcales</taxon>
        <taxon>Microbacteriaceae</taxon>
        <taxon>Agrococcus</taxon>
    </lineage>
</organism>
<dbReference type="AlphaFoldDB" id="A0A1G7ZSX4"/>
<keyword evidence="2" id="KW-0732">Signal</keyword>
<reference evidence="4" key="1">
    <citation type="submission" date="2016-10" db="EMBL/GenBank/DDBJ databases">
        <authorList>
            <person name="Varghese N."/>
            <person name="Submissions S."/>
        </authorList>
    </citation>
    <scope>NUCLEOTIDE SEQUENCE [LARGE SCALE GENOMIC DNA]</scope>
    <source>
        <strain evidence="4">DSM 22002</strain>
    </source>
</reference>
<feature type="chain" id="PRO_5009242871" description="Lipoprotein antigen" evidence="2">
    <location>
        <begin position="30"/>
        <end position="175"/>
    </location>
</feature>
<feature type="signal peptide" evidence="2">
    <location>
        <begin position="1"/>
        <end position="29"/>
    </location>
</feature>
<dbReference type="Proteomes" id="UP000198822">
    <property type="component" value="Chromosome I"/>
</dbReference>
<keyword evidence="4" id="KW-1185">Reference proteome</keyword>
<feature type="region of interest" description="Disordered" evidence="1">
    <location>
        <begin position="29"/>
        <end position="79"/>
    </location>
</feature>
<dbReference type="EMBL" id="LT629695">
    <property type="protein sequence ID" value="SDH11737.1"/>
    <property type="molecule type" value="Genomic_DNA"/>
</dbReference>
<evidence type="ECO:0008006" key="5">
    <source>
        <dbReference type="Google" id="ProtNLM"/>
    </source>
</evidence>
<protein>
    <recommendedName>
        <fullName evidence="5">Lipoprotein antigen</fullName>
    </recommendedName>
</protein>
<feature type="compositionally biased region" description="Low complexity" evidence="1">
    <location>
        <begin position="38"/>
        <end position="62"/>
    </location>
</feature>
<sequence>MPRTRILAIAIAALSTAALSGCIVSPPAAAPVQPQPSAPAASDPAPTDPTTDPTPTDPAPTDGGSGGTDTGSTVTIDGQPAGAWASTVDCWIAGDGALLTSTADDGSGSLLGTLANTGGTWTAEGILVTTDTELYVQQDESVPATMSGSSFSTEFVATTISGGTVTIAVTAECTS</sequence>